<evidence type="ECO:0000256" key="3">
    <source>
        <dbReference type="ARBA" id="ARBA00007681"/>
    </source>
</evidence>
<dbReference type="HAMAP" id="MF_00815">
    <property type="entry name" value="ATP_synth_gamma_bact"/>
    <property type="match status" value="1"/>
</dbReference>
<dbReference type="FunFam" id="1.10.287.80:FF:000003">
    <property type="entry name" value="ATP synthase gamma chain, chloroplastic"/>
    <property type="match status" value="1"/>
</dbReference>
<dbReference type="EMBL" id="QWDC01000005">
    <property type="protein sequence ID" value="RFZ90171.1"/>
    <property type="molecule type" value="Genomic_DNA"/>
</dbReference>
<dbReference type="InterPro" id="IPR035968">
    <property type="entry name" value="ATP_synth_F1_ATPase_gsu"/>
</dbReference>
<keyword evidence="6 11" id="KW-0406">Ion transport</keyword>
<keyword evidence="11" id="KW-1003">Cell membrane</keyword>
<comment type="function">
    <text evidence="1 11">Produces ATP from ADP in the presence of a proton gradient across the membrane. The gamma chain is believed to be important in regulating ATPase activity and the flow of protons through the CF(0) complex.</text>
</comment>
<gene>
    <name evidence="11 12" type="primary">atpG</name>
    <name evidence="12" type="ORF">D0C36_23305</name>
</gene>
<dbReference type="GO" id="GO:0046933">
    <property type="term" value="F:proton-transporting ATP synthase activity, rotational mechanism"/>
    <property type="evidence" value="ECO:0007669"/>
    <property type="project" value="UniProtKB-UniRule"/>
</dbReference>
<dbReference type="NCBIfam" id="TIGR01146">
    <property type="entry name" value="ATPsyn_F1gamma"/>
    <property type="match status" value="1"/>
</dbReference>
<dbReference type="Gene3D" id="3.40.1380.10">
    <property type="match status" value="1"/>
</dbReference>
<dbReference type="Proteomes" id="UP000264217">
    <property type="component" value="Unassembled WGS sequence"/>
</dbReference>
<evidence type="ECO:0000256" key="8">
    <source>
        <dbReference type="ARBA" id="ARBA00023196"/>
    </source>
</evidence>
<keyword evidence="5 11" id="KW-0375">Hydrogen ion transport</keyword>
<evidence type="ECO:0000256" key="1">
    <source>
        <dbReference type="ARBA" id="ARBA00003456"/>
    </source>
</evidence>
<proteinExistence type="inferred from homology"/>
<evidence type="ECO:0000256" key="6">
    <source>
        <dbReference type="ARBA" id="ARBA00023065"/>
    </source>
</evidence>
<comment type="similarity">
    <text evidence="3 11">Belongs to the ATPase gamma chain family.</text>
</comment>
<comment type="caution">
    <text evidence="12">The sequence shown here is derived from an EMBL/GenBank/DDBJ whole genome shotgun (WGS) entry which is preliminary data.</text>
</comment>
<evidence type="ECO:0000313" key="13">
    <source>
        <dbReference type="Proteomes" id="UP000264217"/>
    </source>
</evidence>
<name>A0A372NMK2_9SPHI</name>
<evidence type="ECO:0000256" key="7">
    <source>
        <dbReference type="ARBA" id="ARBA00023136"/>
    </source>
</evidence>
<keyword evidence="12" id="KW-0378">Hydrolase</keyword>
<organism evidence="12 13">
    <name type="scientific">Mucilaginibacter conchicola</name>
    <dbReference type="NCBI Taxonomy" id="2303333"/>
    <lineage>
        <taxon>Bacteria</taxon>
        <taxon>Pseudomonadati</taxon>
        <taxon>Bacteroidota</taxon>
        <taxon>Sphingobacteriia</taxon>
        <taxon>Sphingobacteriales</taxon>
        <taxon>Sphingobacteriaceae</taxon>
        <taxon>Mucilaginibacter</taxon>
    </lineage>
</organism>
<protein>
    <recommendedName>
        <fullName evidence="11">ATP synthase gamma chain</fullName>
    </recommendedName>
    <alternativeName>
        <fullName evidence="11">ATP synthase F1 sector gamma subunit</fullName>
    </alternativeName>
    <alternativeName>
        <fullName evidence="11">F-ATPase gamma subunit</fullName>
    </alternativeName>
</protein>
<keyword evidence="4 11" id="KW-0813">Transport</keyword>
<evidence type="ECO:0000256" key="2">
    <source>
        <dbReference type="ARBA" id="ARBA00004170"/>
    </source>
</evidence>
<dbReference type="GO" id="GO:0005886">
    <property type="term" value="C:plasma membrane"/>
    <property type="evidence" value="ECO:0007669"/>
    <property type="project" value="UniProtKB-SubCell"/>
</dbReference>
<sequence>MANLKEVRNRIASVNSTQQITKAMKMVSAAKLRRATDAIVQLRPYASKLKDLLANLSASLEDGASPYLQEREPVRVLVVVVTSNRGLAGAFNTNAIKAANNLINEKYSAQMKAGNVSIVAIGKKGHDFYTRRKFNVVGNHNDLYLDLNFANASKVTEEIMQGFVNGQYDRVELVYNHFRNAAVQFLITEQLLPVPKAEKEEKPAKEAFATKKEATLESQVDYILEPSKEEIVEQLIPKNIKIQLYRAVLDSNASEHGARMTAMDKATENAGELLKALKLSYNQARQAAITTELTEIVSGAAALSGA</sequence>
<keyword evidence="7 11" id="KW-0472">Membrane</keyword>
<dbReference type="PRINTS" id="PR00126">
    <property type="entry name" value="ATPASEGAMMA"/>
</dbReference>
<dbReference type="RefSeq" id="WP_117394135.1">
    <property type="nucleotide sequence ID" value="NZ_QWDC01000005.1"/>
</dbReference>
<comment type="subunit">
    <text evidence="11">F-type ATPases have 2 components, CF(1) - the catalytic core - and CF(0) - the membrane proton channel. CF(1) has five subunits: alpha(3), beta(3), gamma(1), delta(1), epsilon(1). CF(0) has three main subunits: a, b and c.</text>
</comment>
<keyword evidence="13" id="KW-1185">Reference proteome</keyword>
<evidence type="ECO:0000256" key="5">
    <source>
        <dbReference type="ARBA" id="ARBA00022781"/>
    </source>
</evidence>
<dbReference type="GO" id="GO:0045259">
    <property type="term" value="C:proton-transporting ATP synthase complex"/>
    <property type="evidence" value="ECO:0007669"/>
    <property type="project" value="UniProtKB-KW"/>
</dbReference>
<dbReference type="Pfam" id="PF00231">
    <property type="entry name" value="ATP-synt"/>
    <property type="match status" value="1"/>
</dbReference>
<dbReference type="CDD" id="cd12151">
    <property type="entry name" value="F1-ATPase_gamma"/>
    <property type="match status" value="1"/>
</dbReference>
<evidence type="ECO:0000256" key="4">
    <source>
        <dbReference type="ARBA" id="ARBA00022448"/>
    </source>
</evidence>
<evidence type="ECO:0000256" key="10">
    <source>
        <dbReference type="ARBA" id="ARBA00060385"/>
    </source>
</evidence>
<dbReference type="SUPFAM" id="SSF52943">
    <property type="entry name" value="ATP synthase (F1-ATPase), gamma subunit"/>
    <property type="match status" value="1"/>
</dbReference>
<dbReference type="GO" id="GO:0016787">
    <property type="term" value="F:hydrolase activity"/>
    <property type="evidence" value="ECO:0007669"/>
    <property type="project" value="UniProtKB-KW"/>
</dbReference>
<dbReference type="Gene3D" id="1.10.287.80">
    <property type="entry name" value="ATP synthase, gamma subunit, helix hairpin domain"/>
    <property type="match status" value="2"/>
</dbReference>
<dbReference type="AlphaFoldDB" id="A0A372NMK2"/>
<dbReference type="OrthoDB" id="9812769at2"/>
<evidence type="ECO:0000256" key="11">
    <source>
        <dbReference type="HAMAP-Rule" id="MF_00815"/>
    </source>
</evidence>
<dbReference type="GO" id="GO:0009579">
    <property type="term" value="C:thylakoid"/>
    <property type="evidence" value="ECO:0007669"/>
    <property type="project" value="UniProtKB-SubCell"/>
</dbReference>
<dbReference type="GO" id="GO:0005524">
    <property type="term" value="F:ATP binding"/>
    <property type="evidence" value="ECO:0007669"/>
    <property type="project" value="UniProtKB-UniRule"/>
</dbReference>
<evidence type="ECO:0000256" key="9">
    <source>
        <dbReference type="ARBA" id="ARBA00023310"/>
    </source>
</evidence>
<comment type="subcellular location">
    <subcellularLocation>
        <location evidence="11">Cell membrane</location>
        <topology evidence="11">Peripheral membrane protein</topology>
    </subcellularLocation>
    <subcellularLocation>
        <location evidence="2">Membrane</location>
        <topology evidence="2">Peripheral membrane protein</topology>
    </subcellularLocation>
    <subcellularLocation>
        <location evidence="10">Thylakoid</location>
    </subcellularLocation>
</comment>
<dbReference type="PANTHER" id="PTHR11693">
    <property type="entry name" value="ATP SYNTHASE GAMMA CHAIN"/>
    <property type="match status" value="1"/>
</dbReference>
<dbReference type="PROSITE" id="PS00153">
    <property type="entry name" value="ATPASE_GAMMA"/>
    <property type="match status" value="1"/>
</dbReference>
<reference evidence="12 13" key="1">
    <citation type="submission" date="2018-08" db="EMBL/GenBank/DDBJ databases">
        <title>Mucilaginibacter sp. MYSH2.</title>
        <authorList>
            <person name="Seo T."/>
        </authorList>
    </citation>
    <scope>NUCLEOTIDE SEQUENCE [LARGE SCALE GENOMIC DNA]</scope>
    <source>
        <strain evidence="12 13">MYSH2</strain>
    </source>
</reference>
<keyword evidence="8 11" id="KW-0139">CF(1)</keyword>
<dbReference type="InterPro" id="IPR000131">
    <property type="entry name" value="ATP_synth_F1_gsu"/>
</dbReference>
<dbReference type="InterPro" id="IPR023632">
    <property type="entry name" value="ATP_synth_F1_gsu_CS"/>
</dbReference>
<dbReference type="PANTHER" id="PTHR11693:SF22">
    <property type="entry name" value="ATP SYNTHASE SUBUNIT GAMMA, MITOCHONDRIAL"/>
    <property type="match status" value="1"/>
</dbReference>
<accession>A0A372NMK2</accession>
<keyword evidence="9 11" id="KW-0066">ATP synthesis</keyword>
<evidence type="ECO:0000313" key="12">
    <source>
        <dbReference type="EMBL" id="RFZ90171.1"/>
    </source>
</evidence>
<dbReference type="GO" id="GO:0042777">
    <property type="term" value="P:proton motive force-driven plasma membrane ATP synthesis"/>
    <property type="evidence" value="ECO:0007669"/>
    <property type="project" value="UniProtKB-UniRule"/>
</dbReference>